<sequence>MTKNPAFHSRTKHIDLRYHFIQSLVTNVMISLKACDTKE</sequence>
<protein>
    <submittedName>
        <fullName evidence="1">Uncharacterized protein</fullName>
    </submittedName>
</protein>
<evidence type="ECO:0000313" key="1">
    <source>
        <dbReference type="EMBL" id="KAJ0025565.1"/>
    </source>
</evidence>
<name>A0ACC0XVW2_9ROSI</name>
<organism evidence="1 2">
    <name type="scientific">Pistacia integerrima</name>
    <dbReference type="NCBI Taxonomy" id="434235"/>
    <lineage>
        <taxon>Eukaryota</taxon>
        <taxon>Viridiplantae</taxon>
        <taxon>Streptophyta</taxon>
        <taxon>Embryophyta</taxon>
        <taxon>Tracheophyta</taxon>
        <taxon>Spermatophyta</taxon>
        <taxon>Magnoliopsida</taxon>
        <taxon>eudicotyledons</taxon>
        <taxon>Gunneridae</taxon>
        <taxon>Pentapetalae</taxon>
        <taxon>rosids</taxon>
        <taxon>malvids</taxon>
        <taxon>Sapindales</taxon>
        <taxon>Anacardiaceae</taxon>
        <taxon>Pistacia</taxon>
    </lineage>
</organism>
<keyword evidence="2" id="KW-1185">Reference proteome</keyword>
<gene>
    <name evidence="1" type="ORF">Pint_08119</name>
</gene>
<dbReference type="Proteomes" id="UP001163603">
    <property type="component" value="Chromosome 10"/>
</dbReference>
<accession>A0ACC0XVW2</accession>
<comment type="caution">
    <text evidence="1">The sequence shown here is derived from an EMBL/GenBank/DDBJ whole genome shotgun (WGS) entry which is preliminary data.</text>
</comment>
<dbReference type="EMBL" id="CM047745">
    <property type="protein sequence ID" value="KAJ0025565.1"/>
    <property type="molecule type" value="Genomic_DNA"/>
</dbReference>
<proteinExistence type="predicted"/>
<evidence type="ECO:0000313" key="2">
    <source>
        <dbReference type="Proteomes" id="UP001163603"/>
    </source>
</evidence>
<reference evidence="2" key="1">
    <citation type="journal article" date="2023" name="G3 (Bethesda)">
        <title>Genome assembly and association tests identify interacting loci associated with vigor, precocity, and sex in interspecific pistachio rootstocks.</title>
        <authorList>
            <person name="Palmer W."/>
            <person name="Jacygrad E."/>
            <person name="Sagayaradj S."/>
            <person name="Cavanaugh K."/>
            <person name="Han R."/>
            <person name="Bertier L."/>
            <person name="Beede B."/>
            <person name="Kafkas S."/>
            <person name="Golino D."/>
            <person name="Preece J."/>
            <person name="Michelmore R."/>
        </authorList>
    </citation>
    <scope>NUCLEOTIDE SEQUENCE [LARGE SCALE GENOMIC DNA]</scope>
</reference>